<dbReference type="Proteomes" id="UP000256845">
    <property type="component" value="Unassembled WGS sequence"/>
</dbReference>
<dbReference type="OrthoDB" id="8478543at2"/>
<evidence type="ECO:0000313" key="1">
    <source>
        <dbReference type="EMBL" id="RED45822.1"/>
    </source>
</evidence>
<comment type="caution">
    <text evidence="1">The sequence shown here is derived from an EMBL/GenBank/DDBJ whole genome shotgun (WGS) entry which is preliminary data.</text>
</comment>
<dbReference type="InterPro" id="IPR009922">
    <property type="entry name" value="DUF1457"/>
</dbReference>
<proteinExistence type="predicted"/>
<sequence length="189" mass="21814">MTMAAECLQAARKLDILHEDNRLFMEKWFALRGRRIMPDKSAFRPEEVPKLLSNLILHELEAPDRIRIRLVGTRLVEKYGGDVTGRNYLEFVAPDRQEKASEALWLMGHHPVGMRVILLQKQSSGRTIYSEAMGFPFEDKISGHRMLLFHSNLIDSVKIHELIDDQLLKFNVARRDFIDIGNGIPDFSD</sequence>
<name>A0A3D9H8K2_9PROT</name>
<dbReference type="EMBL" id="QRDW01000011">
    <property type="protein sequence ID" value="RED45822.1"/>
    <property type="molecule type" value="Genomic_DNA"/>
</dbReference>
<accession>A0A3D9H8K2</accession>
<evidence type="ECO:0000313" key="2">
    <source>
        <dbReference type="Proteomes" id="UP000256845"/>
    </source>
</evidence>
<gene>
    <name evidence="1" type="ORF">DFP90_11169</name>
</gene>
<dbReference type="RefSeq" id="WP_115938405.1">
    <property type="nucleotide sequence ID" value="NZ_QRDW01000011.1"/>
</dbReference>
<organism evidence="1 2">
    <name type="scientific">Aestuariispira insulae</name>
    <dbReference type="NCBI Taxonomy" id="1461337"/>
    <lineage>
        <taxon>Bacteria</taxon>
        <taxon>Pseudomonadati</taxon>
        <taxon>Pseudomonadota</taxon>
        <taxon>Alphaproteobacteria</taxon>
        <taxon>Rhodospirillales</taxon>
        <taxon>Kiloniellaceae</taxon>
        <taxon>Aestuariispira</taxon>
    </lineage>
</organism>
<protein>
    <submittedName>
        <fullName evidence="1">PAS domain-containing protein</fullName>
    </submittedName>
</protein>
<dbReference type="AlphaFoldDB" id="A0A3D9H8K2"/>
<dbReference type="Pfam" id="PF07310">
    <property type="entry name" value="PAS_5"/>
    <property type="match status" value="1"/>
</dbReference>
<reference evidence="1 2" key="1">
    <citation type="submission" date="2018-07" db="EMBL/GenBank/DDBJ databases">
        <title>Genomic Encyclopedia of Type Strains, Phase III (KMG-III): the genomes of soil and plant-associated and newly described type strains.</title>
        <authorList>
            <person name="Whitman W."/>
        </authorList>
    </citation>
    <scope>NUCLEOTIDE SEQUENCE [LARGE SCALE GENOMIC DNA]</scope>
    <source>
        <strain evidence="1 2">CECT 8488</strain>
    </source>
</reference>
<keyword evidence="2" id="KW-1185">Reference proteome</keyword>